<feature type="transmembrane region" description="Helical" evidence="1">
    <location>
        <begin position="69"/>
        <end position="90"/>
    </location>
</feature>
<keyword evidence="1" id="KW-0472">Membrane</keyword>
<evidence type="ECO:0000313" key="2">
    <source>
        <dbReference type="EnsemblMetazoa" id="XP_019856746.1"/>
    </source>
</evidence>
<name>A0AAN0JIX5_AMPQE</name>
<dbReference type="EnsemblMetazoa" id="XM_020001187.1">
    <property type="protein sequence ID" value="XP_019856746.1"/>
    <property type="gene ID" value="LOC109585198"/>
</dbReference>
<evidence type="ECO:0000313" key="3">
    <source>
        <dbReference type="Proteomes" id="UP000007879"/>
    </source>
</evidence>
<organism evidence="2 3">
    <name type="scientific">Amphimedon queenslandica</name>
    <name type="common">Sponge</name>
    <dbReference type="NCBI Taxonomy" id="400682"/>
    <lineage>
        <taxon>Eukaryota</taxon>
        <taxon>Metazoa</taxon>
        <taxon>Porifera</taxon>
        <taxon>Demospongiae</taxon>
        <taxon>Heteroscleromorpha</taxon>
        <taxon>Haplosclerida</taxon>
        <taxon>Niphatidae</taxon>
        <taxon>Amphimedon</taxon>
    </lineage>
</organism>
<reference evidence="2" key="2">
    <citation type="submission" date="2024-06" db="UniProtKB">
        <authorList>
            <consortium name="EnsemblMetazoa"/>
        </authorList>
    </citation>
    <scope>IDENTIFICATION</scope>
</reference>
<proteinExistence type="predicted"/>
<keyword evidence="1" id="KW-1133">Transmembrane helix</keyword>
<dbReference type="GeneID" id="109585198"/>
<dbReference type="Proteomes" id="UP000007879">
    <property type="component" value="Unassembled WGS sequence"/>
</dbReference>
<reference evidence="3" key="1">
    <citation type="journal article" date="2010" name="Nature">
        <title>The Amphimedon queenslandica genome and the evolution of animal complexity.</title>
        <authorList>
            <person name="Srivastava M."/>
            <person name="Simakov O."/>
            <person name="Chapman J."/>
            <person name="Fahey B."/>
            <person name="Gauthier M.E."/>
            <person name="Mitros T."/>
            <person name="Richards G.S."/>
            <person name="Conaco C."/>
            <person name="Dacre M."/>
            <person name="Hellsten U."/>
            <person name="Larroux C."/>
            <person name="Putnam N.H."/>
            <person name="Stanke M."/>
            <person name="Adamska M."/>
            <person name="Darling A."/>
            <person name="Degnan S.M."/>
            <person name="Oakley T.H."/>
            <person name="Plachetzki D.C."/>
            <person name="Zhai Y."/>
            <person name="Adamski M."/>
            <person name="Calcino A."/>
            <person name="Cummins S.F."/>
            <person name="Goodstein D.M."/>
            <person name="Harris C."/>
            <person name="Jackson D.J."/>
            <person name="Leys S.P."/>
            <person name="Shu S."/>
            <person name="Woodcroft B.J."/>
            <person name="Vervoort M."/>
            <person name="Kosik K.S."/>
            <person name="Manning G."/>
            <person name="Degnan B.M."/>
            <person name="Rokhsar D.S."/>
        </authorList>
    </citation>
    <scope>NUCLEOTIDE SEQUENCE [LARGE SCALE GENOMIC DNA]</scope>
</reference>
<keyword evidence="3" id="KW-1185">Reference proteome</keyword>
<dbReference type="KEGG" id="aqu:109585198"/>
<sequence length="155" mass="17481">MATKDLTLFTAVVGVGTVILVVSQLSNTHETTDTLKNDIITQCTVANRTTTNFNSCEADCEKEQGQCRVLVSLSIVLLVTLILSLIIHCYNFRKPLIKYRTLYIIKTSTDPELYYKIKSNGKSNEEESFGNTICRWTKSQDTDTQEVVLSFKNEN</sequence>
<protein>
    <submittedName>
        <fullName evidence="2">Uncharacterized protein</fullName>
    </submittedName>
</protein>
<keyword evidence="1" id="KW-0812">Transmembrane</keyword>
<accession>A0AAN0JIX5</accession>
<feature type="transmembrane region" description="Helical" evidence="1">
    <location>
        <begin position="7"/>
        <end position="26"/>
    </location>
</feature>
<evidence type="ECO:0000256" key="1">
    <source>
        <dbReference type="SAM" id="Phobius"/>
    </source>
</evidence>
<dbReference type="RefSeq" id="XP_019856746.1">
    <property type="nucleotide sequence ID" value="XM_020001187.1"/>
</dbReference>
<dbReference type="AlphaFoldDB" id="A0AAN0JIX5"/>